<comment type="caution">
    <text evidence="4">The sequence shown here is derived from an EMBL/GenBank/DDBJ whole genome shotgun (WGS) entry which is preliminary data.</text>
</comment>
<evidence type="ECO:0000256" key="1">
    <source>
        <dbReference type="ARBA" id="ARBA00008142"/>
    </source>
</evidence>
<dbReference type="SUPFAM" id="SSF54919">
    <property type="entry name" value="Nucleoside diphosphate kinase, NDK"/>
    <property type="match status" value="1"/>
</dbReference>
<dbReference type="Gene3D" id="3.30.70.141">
    <property type="entry name" value="Nucleoside diphosphate kinase-like domain"/>
    <property type="match status" value="1"/>
</dbReference>
<sequence length="69" mass="7568">EFAFLNSVDSFFALSSIRALFGTNEQKNAAHGSDSAVSAEREIRFFFPNCVVEPIPTGPPATDYLEQNV</sequence>
<accession>A0A8S2WKP0</accession>
<name>A0A8S2WKP0_9BILA</name>
<gene>
    <name evidence="4" type="ORF">GIL414_LOCUS32036</name>
</gene>
<evidence type="ECO:0000313" key="5">
    <source>
        <dbReference type="Proteomes" id="UP000681720"/>
    </source>
</evidence>
<dbReference type="Pfam" id="PF00334">
    <property type="entry name" value="NDK"/>
    <property type="match status" value="1"/>
</dbReference>
<proteinExistence type="inferred from homology"/>
<dbReference type="PROSITE" id="PS51374">
    <property type="entry name" value="NDPK_LIKE"/>
    <property type="match status" value="1"/>
</dbReference>
<reference evidence="4" key="1">
    <citation type="submission" date="2021-02" db="EMBL/GenBank/DDBJ databases">
        <authorList>
            <person name="Nowell W R."/>
        </authorList>
    </citation>
    <scope>NUCLEOTIDE SEQUENCE</scope>
</reference>
<organism evidence="4 5">
    <name type="scientific">Rotaria magnacalcarata</name>
    <dbReference type="NCBI Taxonomy" id="392030"/>
    <lineage>
        <taxon>Eukaryota</taxon>
        <taxon>Metazoa</taxon>
        <taxon>Spiralia</taxon>
        <taxon>Gnathifera</taxon>
        <taxon>Rotifera</taxon>
        <taxon>Eurotatoria</taxon>
        <taxon>Bdelloidea</taxon>
        <taxon>Philodinida</taxon>
        <taxon>Philodinidae</taxon>
        <taxon>Rotaria</taxon>
    </lineage>
</organism>
<dbReference type="EMBL" id="CAJOBJ010066770">
    <property type="protein sequence ID" value="CAF4442403.1"/>
    <property type="molecule type" value="Genomic_DNA"/>
</dbReference>
<comment type="similarity">
    <text evidence="1 2">Belongs to the NDK family.</text>
</comment>
<dbReference type="InterPro" id="IPR034907">
    <property type="entry name" value="NDK-like_dom"/>
</dbReference>
<feature type="non-terminal residue" evidence="4">
    <location>
        <position position="1"/>
    </location>
</feature>
<dbReference type="InterPro" id="IPR036850">
    <property type="entry name" value="NDK-like_dom_sf"/>
</dbReference>
<evidence type="ECO:0000313" key="4">
    <source>
        <dbReference type="EMBL" id="CAF4442403.1"/>
    </source>
</evidence>
<comment type="caution">
    <text evidence="2">Lacks conserved residue(s) required for the propagation of feature annotation.</text>
</comment>
<protein>
    <recommendedName>
        <fullName evidence="3">Nucleoside diphosphate kinase-like domain-containing protein</fullName>
    </recommendedName>
</protein>
<feature type="domain" description="Nucleoside diphosphate kinase-like" evidence="3">
    <location>
        <begin position="13"/>
        <end position="49"/>
    </location>
</feature>
<evidence type="ECO:0000256" key="2">
    <source>
        <dbReference type="PROSITE-ProRule" id="PRU00706"/>
    </source>
</evidence>
<dbReference type="PANTHER" id="PTHR46161:SF1">
    <property type="entry name" value="NUCLEOSIDE DIPHOSPHATE KINASE HOMOLOG 5"/>
    <property type="match status" value="1"/>
</dbReference>
<evidence type="ECO:0000259" key="3">
    <source>
        <dbReference type="Pfam" id="PF00334"/>
    </source>
</evidence>
<dbReference type="Proteomes" id="UP000681720">
    <property type="component" value="Unassembled WGS sequence"/>
</dbReference>
<dbReference type="PANTHER" id="PTHR46161">
    <property type="entry name" value="NUCLEOSIDE DIPHOSPHATE KINASE"/>
    <property type="match status" value="1"/>
</dbReference>
<dbReference type="AlphaFoldDB" id="A0A8S2WKP0"/>
<feature type="non-terminal residue" evidence="4">
    <location>
        <position position="69"/>
    </location>
</feature>